<reference evidence="2" key="1">
    <citation type="submission" date="2016-10" db="EMBL/GenBank/DDBJ databases">
        <authorList>
            <person name="Varghese N."/>
            <person name="Submissions S."/>
        </authorList>
    </citation>
    <scope>NUCLEOTIDE SEQUENCE [LARGE SCALE GENOMIC DNA]</scope>
    <source>
        <strain evidence="2">DUS833</strain>
    </source>
</reference>
<dbReference type="EMBL" id="FNKX01000002">
    <property type="protein sequence ID" value="SDR48406.1"/>
    <property type="molecule type" value="Genomic_DNA"/>
</dbReference>
<keyword evidence="2" id="KW-1185">Reference proteome</keyword>
<accession>A0A1H1JFJ7</accession>
<dbReference type="RefSeq" id="WP_167368722.1">
    <property type="nucleotide sequence ID" value="NZ_FNKX01000002.1"/>
</dbReference>
<evidence type="ECO:0000313" key="2">
    <source>
        <dbReference type="Proteomes" id="UP000199365"/>
    </source>
</evidence>
<evidence type="ECO:0000313" key="1">
    <source>
        <dbReference type="EMBL" id="SDR48406.1"/>
    </source>
</evidence>
<sequence>MASRYRTPSYRQYLPQELLDELRAVSKATHRRVQQIVRVAVQRFLRKLRSPS</sequence>
<protein>
    <submittedName>
        <fullName evidence="1">Uncharacterized protein</fullName>
    </submittedName>
</protein>
<proteinExistence type="predicted"/>
<name>A0A1H1JFJ7_9BURK</name>
<gene>
    <name evidence="1" type="ORF">SAMN05445850_4693</name>
</gene>
<dbReference type="Proteomes" id="UP000199365">
    <property type="component" value="Unassembled WGS sequence"/>
</dbReference>
<organism evidence="1 2">
    <name type="scientific">Paraburkholderia tuberum</name>
    <dbReference type="NCBI Taxonomy" id="157910"/>
    <lineage>
        <taxon>Bacteria</taxon>
        <taxon>Pseudomonadati</taxon>
        <taxon>Pseudomonadota</taxon>
        <taxon>Betaproteobacteria</taxon>
        <taxon>Burkholderiales</taxon>
        <taxon>Burkholderiaceae</taxon>
        <taxon>Paraburkholderia</taxon>
    </lineage>
</organism>
<dbReference type="AlphaFoldDB" id="A0A1H1JFJ7"/>